<dbReference type="EMBL" id="CP015622">
    <property type="protein sequence ID" value="ANE04503.1"/>
    <property type="molecule type" value="Genomic_DNA"/>
</dbReference>
<dbReference type="CDD" id="cd06259">
    <property type="entry name" value="YdcF-like"/>
    <property type="match status" value="1"/>
</dbReference>
<dbReference type="KEGG" id="ccjz:ccrud_10025"/>
<evidence type="ECO:0000259" key="1">
    <source>
        <dbReference type="Pfam" id="PF02698"/>
    </source>
</evidence>
<dbReference type="PANTHER" id="PTHR30336:SF20">
    <property type="entry name" value="DUF218 DOMAIN-CONTAINING PROTEIN"/>
    <property type="match status" value="1"/>
</dbReference>
<protein>
    <recommendedName>
        <fullName evidence="1">DUF218 domain-containing protein</fullName>
    </recommendedName>
</protein>
<dbReference type="PANTHER" id="PTHR30336">
    <property type="entry name" value="INNER MEMBRANE PROTEIN, PROBABLE PERMEASE"/>
    <property type="match status" value="1"/>
</dbReference>
<dbReference type="InterPro" id="IPR003848">
    <property type="entry name" value="DUF218"/>
</dbReference>
<evidence type="ECO:0000313" key="2">
    <source>
        <dbReference type="EMBL" id="ANE04503.1"/>
    </source>
</evidence>
<name>A0A172QUX4_9CORY</name>
<organism evidence="2 3">
    <name type="scientific">Corynebacterium crudilactis</name>
    <dbReference type="NCBI Taxonomy" id="1652495"/>
    <lineage>
        <taxon>Bacteria</taxon>
        <taxon>Bacillati</taxon>
        <taxon>Actinomycetota</taxon>
        <taxon>Actinomycetes</taxon>
        <taxon>Mycobacteriales</taxon>
        <taxon>Corynebacteriaceae</taxon>
        <taxon>Corynebacterium</taxon>
    </lineage>
</organism>
<dbReference type="GO" id="GO:0005886">
    <property type="term" value="C:plasma membrane"/>
    <property type="evidence" value="ECO:0007669"/>
    <property type="project" value="TreeGrafter"/>
</dbReference>
<proteinExistence type="predicted"/>
<dbReference type="AlphaFoldDB" id="A0A172QUX4"/>
<feature type="domain" description="DUF218" evidence="1">
    <location>
        <begin position="27"/>
        <end position="169"/>
    </location>
</feature>
<keyword evidence="3" id="KW-1185">Reference proteome</keyword>
<dbReference type="InterPro" id="IPR051599">
    <property type="entry name" value="Cell_Envelope_Assoc"/>
</dbReference>
<dbReference type="Proteomes" id="UP000076929">
    <property type="component" value="Chromosome"/>
</dbReference>
<dbReference type="STRING" id="1652495.ccrud_10025"/>
<gene>
    <name evidence="2" type="ORF">ccrud_10025</name>
</gene>
<reference evidence="2 3" key="1">
    <citation type="submission" date="2016-05" db="EMBL/GenBank/DDBJ databases">
        <title>Complete genome sequence of Corynebacterium crudilactis, a new Corynebacterium species isolated from raw cow's milk.</title>
        <authorList>
            <person name="Christian R."/>
            <person name="Zimmermann J."/>
            <person name="Lipski A."/>
            <person name="Kalinowski J."/>
        </authorList>
    </citation>
    <scope>NUCLEOTIDE SEQUENCE [LARGE SCALE GENOMIC DNA]</scope>
    <source>
        <strain evidence="2 3">JZ16</strain>
    </source>
</reference>
<sequence length="215" mass="23779">MAAIAQPALRVALFAQCSTPNDQRSIDSIVVLGTAQYDGRPSKQFEARLKHTATLWQLHHTQSIYTVGGKLPGDRFTEAEVARDYLIDAGVEPALIVVSAIGNDTASSFAALSPAELGRVLIVTDPNHSYRAVRMARRMGFEAYPSPTTCSPTKFPSIVYFLTLSHEWGGIVVQDVSYLFGKPVADKVEEGLRFIQGLLRPSRRARHEQLRRLKK</sequence>
<dbReference type="Pfam" id="PF02698">
    <property type="entry name" value="DUF218"/>
    <property type="match status" value="1"/>
</dbReference>
<accession>A0A172QUX4</accession>
<evidence type="ECO:0000313" key="3">
    <source>
        <dbReference type="Proteomes" id="UP000076929"/>
    </source>
</evidence>